<protein>
    <recommendedName>
        <fullName evidence="3">Secreted protein</fullName>
    </recommendedName>
</protein>
<evidence type="ECO:0000313" key="1">
    <source>
        <dbReference type="EMBL" id="OOF34400.1"/>
    </source>
</evidence>
<name>A0ABX3KRP3_SALCS</name>
<evidence type="ECO:0008006" key="3">
    <source>
        <dbReference type="Google" id="ProtNLM"/>
    </source>
</evidence>
<organism evidence="1 2">
    <name type="scientific">Salinivibrio costicola subsp. alcaliphilus</name>
    <dbReference type="NCBI Taxonomy" id="272773"/>
    <lineage>
        <taxon>Bacteria</taxon>
        <taxon>Pseudomonadati</taxon>
        <taxon>Pseudomonadota</taxon>
        <taxon>Gammaproteobacteria</taxon>
        <taxon>Vibrionales</taxon>
        <taxon>Vibrionaceae</taxon>
        <taxon>Salinivibrio</taxon>
    </lineage>
</organism>
<gene>
    <name evidence="1" type="ORF">BZJ21_05790</name>
</gene>
<dbReference type="EMBL" id="MUFR01000012">
    <property type="protein sequence ID" value="OOF34400.1"/>
    <property type="molecule type" value="Genomic_DNA"/>
</dbReference>
<evidence type="ECO:0000313" key="2">
    <source>
        <dbReference type="Proteomes" id="UP000189431"/>
    </source>
</evidence>
<dbReference type="Proteomes" id="UP000189431">
    <property type="component" value="Unassembled WGS sequence"/>
</dbReference>
<reference evidence="2" key="1">
    <citation type="submission" date="2017-01" db="EMBL/GenBank/DDBJ databases">
        <title>Draft genome of the species Salinivibrio costicola subsp. alcaliphilus.</title>
        <authorList>
            <person name="Lopez-Hermoso C."/>
            <person name="De La Haba R."/>
            <person name="Sanchez-Porro C."/>
            <person name="Ventosa A."/>
        </authorList>
    </citation>
    <scope>NUCLEOTIDE SEQUENCE [LARGE SCALE GENOMIC DNA]</scope>
    <source>
        <strain evidence="2">CBH448</strain>
    </source>
</reference>
<proteinExistence type="predicted"/>
<accession>A0ABX3KRP3</accession>
<sequence length="108" mass="12880">MVAWLLAVHVSLPLCARAFLMLHVVRELIHFQHRLVESTGCVTVYFDDWIRLPSGERQPITCIWATPWLMMLKAQSDARCLYLWRHGLPDYHFRLLYRHYCQPKQDSL</sequence>
<comment type="caution">
    <text evidence="1">The sequence shown here is derived from an EMBL/GenBank/DDBJ whole genome shotgun (WGS) entry which is preliminary data.</text>
</comment>
<keyword evidence="2" id="KW-1185">Reference proteome</keyword>